<dbReference type="EnsemblMetazoa" id="PPA31263.1">
    <property type="protein sequence ID" value="PPA31263.1"/>
    <property type="gene ID" value="WBGene00204128"/>
</dbReference>
<organism evidence="1 2">
    <name type="scientific">Pristionchus pacificus</name>
    <name type="common">Parasitic nematode worm</name>
    <dbReference type="NCBI Taxonomy" id="54126"/>
    <lineage>
        <taxon>Eukaryota</taxon>
        <taxon>Metazoa</taxon>
        <taxon>Ecdysozoa</taxon>
        <taxon>Nematoda</taxon>
        <taxon>Chromadorea</taxon>
        <taxon>Rhabditida</taxon>
        <taxon>Rhabditina</taxon>
        <taxon>Diplogasteromorpha</taxon>
        <taxon>Diplogasteroidea</taxon>
        <taxon>Neodiplogasteridae</taxon>
        <taxon>Pristionchus</taxon>
    </lineage>
</organism>
<sequence>MSESMPELCAVAGGGGGAVPAVAGAPKASPAGPASAATKLVVPVDCETGYNRIIRIYLSALNDDSIHYHIEFELE</sequence>
<gene>
    <name evidence="1" type="primary">WBGene00204128</name>
</gene>
<name>A0A2A6BT22_PRIPA</name>
<evidence type="ECO:0000313" key="1">
    <source>
        <dbReference type="EnsemblMetazoa" id="PPA31263.1"/>
    </source>
</evidence>
<protein>
    <submittedName>
        <fullName evidence="1">Uncharacterized protein</fullName>
    </submittedName>
</protein>
<reference evidence="2" key="1">
    <citation type="journal article" date="2008" name="Nat. Genet.">
        <title>The Pristionchus pacificus genome provides a unique perspective on nematode lifestyle and parasitism.</title>
        <authorList>
            <person name="Dieterich C."/>
            <person name="Clifton S.W."/>
            <person name="Schuster L.N."/>
            <person name="Chinwalla A."/>
            <person name="Delehaunty K."/>
            <person name="Dinkelacker I."/>
            <person name="Fulton L."/>
            <person name="Fulton R."/>
            <person name="Godfrey J."/>
            <person name="Minx P."/>
            <person name="Mitreva M."/>
            <person name="Roeseler W."/>
            <person name="Tian H."/>
            <person name="Witte H."/>
            <person name="Yang S.P."/>
            <person name="Wilson R.K."/>
            <person name="Sommer R.J."/>
        </authorList>
    </citation>
    <scope>NUCLEOTIDE SEQUENCE [LARGE SCALE GENOMIC DNA]</scope>
    <source>
        <strain evidence="2">PS312</strain>
    </source>
</reference>
<dbReference type="AlphaFoldDB" id="A0A2A6BT22"/>
<dbReference type="Proteomes" id="UP000005239">
    <property type="component" value="Unassembled WGS sequence"/>
</dbReference>
<accession>A0A2A6BT22</accession>
<reference evidence="1" key="2">
    <citation type="submission" date="2022-06" db="UniProtKB">
        <authorList>
            <consortium name="EnsemblMetazoa"/>
        </authorList>
    </citation>
    <scope>IDENTIFICATION</scope>
    <source>
        <strain evidence="1">PS312</strain>
    </source>
</reference>
<evidence type="ECO:0000313" key="2">
    <source>
        <dbReference type="Proteomes" id="UP000005239"/>
    </source>
</evidence>
<accession>A0A8R1UI70</accession>
<keyword evidence="2" id="KW-1185">Reference proteome</keyword>
<proteinExistence type="predicted"/>